<name>A0A846RNI0_9MICC</name>
<dbReference type="Proteomes" id="UP000547458">
    <property type="component" value="Unassembled WGS sequence"/>
</dbReference>
<sequence length="70" mass="7848">MNRRATVIDHAMRADAEFVGRVISAFRRPELAGIAPVVSFCLGRYFSLFVHEGYARLPEVAPQLFAPLSR</sequence>
<dbReference type="EMBL" id="JAATJL010000001">
    <property type="protein sequence ID" value="NJC22172.1"/>
    <property type="molecule type" value="Genomic_DNA"/>
</dbReference>
<evidence type="ECO:0000313" key="1">
    <source>
        <dbReference type="EMBL" id="NJC22172.1"/>
    </source>
</evidence>
<protein>
    <submittedName>
        <fullName evidence="1">Uncharacterized protein</fullName>
    </submittedName>
</protein>
<reference evidence="1 2" key="1">
    <citation type="submission" date="2020-03" db="EMBL/GenBank/DDBJ databases">
        <title>Sequencing the genomes of 1000 actinobacteria strains.</title>
        <authorList>
            <person name="Klenk H.-P."/>
        </authorList>
    </citation>
    <scope>NUCLEOTIDE SEQUENCE [LARGE SCALE GENOMIC DNA]</scope>
    <source>
        <strain evidence="1 2">DSM 16403</strain>
    </source>
</reference>
<evidence type="ECO:0000313" key="2">
    <source>
        <dbReference type="Proteomes" id="UP000547458"/>
    </source>
</evidence>
<accession>A0A846RNI0</accession>
<dbReference type="AlphaFoldDB" id="A0A846RNI0"/>
<gene>
    <name evidence="1" type="ORF">BJ994_001248</name>
</gene>
<comment type="caution">
    <text evidence="1">The sequence shown here is derived from an EMBL/GenBank/DDBJ whole genome shotgun (WGS) entry which is preliminary data.</text>
</comment>
<keyword evidence="2" id="KW-1185">Reference proteome</keyword>
<proteinExistence type="predicted"/>
<organism evidence="1 2">
    <name type="scientific">Arthrobacter pigmenti</name>
    <dbReference type="NCBI Taxonomy" id="271432"/>
    <lineage>
        <taxon>Bacteria</taxon>
        <taxon>Bacillati</taxon>
        <taxon>Actinomycetota</taxon>
        <taxon>Actinomycetes</taxon>
        <taxon>Micrococcales</taxon>
        <taxon>Micrococcaceae</taxon>
        <taxon>Arthrobacter</taxon>
    </lineage>
</organism>